<keyword evidence="3" id="KW-1185">Reference proteome</keyword>
<comment type="caution">
    <text evidence="2">The sequence shown here is derived from an EMBL/GenBank/DDBJ whole genome shotgun (WGS) entry which is preliminary data.</text>
</comment>
<feature type="transmembrane region" description="Helical" evidence="1">
    <location>
        <begin position="169"/>
        <end position="188"/>
    </location>
</feature>
<sequence>MPSEGFHVHGAHEHALEHHAQHEGPGLAQYVAIFTAILATLGAMVSYHVSATQNEAMMLKNEAVLESTQASDQWSFYQAKSTKGHLMSLAADLATGGKRAYYLDQAARYESQKAQIKAQAEALDAKSHRSDAHSQTLMRPLHRSELSLSLIQIAISLASITALTRKRWLFYLAGTAAAGGLGFAALSIL</sequence>
<dbReference type="InterPro" id="IPR025570">
    <property type="entry name" value="DUF4337"/>
</dbReference>
<keyword evidence="1" id="KW-0812">Transmembrane</keyword>
<evidence type="ECO:0000313" key="2">
    <source>
        <dbReference type="EMBL" id="OBS08865.1"/>
    </source>
</evidence>
<keyword evidence="1" id="KW-0472">Membrane</keyword>
<dbReference type="EMBL" id="JQSG02000006">
    <property type="protein sequence ID" value="OBS08865.1"/>
    <property type="molecule type" value="Genomic_DNA"/>
</dbReference>
<dbReference type="OrthoDB" id="9806096at2"/>
<gene>
    <name evidence="2" type="ORF">Thpro_023115</name>
</gene>
<protein>
    <submittedName>
        <fullName evidence="2">Membrane protein</fullName>
    </submittedName>
</protein>
<dbReference type="AlphaFoldDB" id="A0A1A6C2U3"/>
<name>A0A1A6C2U3_9GAMM</name>
<proteinExistence type="predicted"/>
<keyword evidence="1" id="KW-1133">Transmembrane helix</keyword>
<dbReference type="Proteomes" id="UP000029273">
    <property type="component" value="Unassembled WGS sequence"/>
</dbReference>
<evidence type="ECO:0000256" key="1">
    <source>
        <dbReference type="SAM" id="Phobius"/>
    </source>
</evidence>
<feature type="transmembrane region" description="Helical" evidence="1">
    <location>
        <begin position="27"/>
        <end position="50"/>
    </location>
</feature>
<evidence type="ECO:0000313" key="3">
    <source>
        <dbReference type="Proteomes" id="UP000029273"/>
    </source>
</evidence>
<dbReference type="Pfam" id="PF14235">
    <property type="entry name" value="DUF4337"/>
    <property type="match status" value="1"/>
</dbReference>
<organism evidence="2 3">
    <name type="scientific">Acidihalobacter prosperus</name>
    <dbReference type="NCBI Taxonomy" id="160660"/>
    <lineage>
        <taxon>Bacteria</taxon>
        <taxon>Pseudomonadati</taxon>
        <taxon>Pseudomonadota</taxon>
        <taxon>Gammaproteobacteria</taxon>
        <taxon>Chromatiales</taxon>
        <taxon>Ectothiorhodospiraceae</taxon>
        <taxon>Acidihalobacter</taxon>
    </lineage>
</organism>
<dbReference type="RefSeq" id="WP_038091412.1">
    <property type="nucleotide sequence ID" value="NZ_JQSG02000006.1"/>
</dbReference>
<reference evidence="2 3" key="1">
    <citation type="journal article" date="2014" name="Genome Announc.">
        <title>Draft Genome Sequence of the Iron-Oxidizing, Acidophilic, and Halotolerant 'Thiobacillus prosperus' Type Strain DSM 5130.</title>
        <authorList>
            <person name="Ossandon F.J."/>
            <person name="Cardenas J.P."/>
            <person name="Corbett M."/>
            <person name="Quatrini R."/>
            <person name="Holmes D.S."/>
            <person name="Watkin E."/>
        </authorList>
    </citation>
    <scope>NUCLEOTIDE SEQUENCE [LARGE SCALE GENOMIC DNA]</scope>
    <source>
        <strain evidence="2 3">DSM 5130</strain>
    </source>
</reference>
<accession>A0A1A6C2U3</accession>